<dbReference type="EMBL" id="JAQQWE010000007">
    <property type="protein sequence ID" value="KAK7946182.1"/>
    <property type="molecule type" value="Genomic_DNA"/>
</dbReference>
<evidence type="ECO:0000313" key="3">
    <source>
        <dbReference type="Proteomes" id="UP001391051"/>
    </source>
</evidence>
<dbReference type="Proteomes" id="UP001391051">
    <property type="component" value="Unassembled WGS sequence"/>
</dbReference>
<gene>
    <name evidence="2" type="ORF">PG986_010503</name>
</gene>
<feature type="region of interest" description="Disordered" evidence="1">
    <location>
        <begin position="1"/>
        <end position="118"/>
    </location>
</feature>
<comment type="caution">
    <text evidence="2">The sequence shown here is derived from an EMBL/GenBank/DDBJ whole genome shotgun (WGS) entry which is preliminary data.</text>
</comment>
<sequence>MKQRESRTKSVRQQGINRNPTTKEIPKPNQKALLNSSQTAIVLRRRRIEQPKPLAVGEREPTKDKTFAWGARTSETASQLNHGDGSEQGGCEQPPPSPPAHAGHAARPHAPRGTAGERAPGRCSLVLGVEPVVVFPKDAALIPEDAALLRALSREVVGGAGFALVSLRDQGGDAELLVHRVHLVPQDAVLPLNDVVGGASLGLALVGQGSDLASVVASRLLRLTKLRVLRGEMVPLHLHVVEATGQRIHCFPVTSDLGLQHRNLFLALATFFSQSFLSGAVGIGSRNLFLGAGLLVADARGRERDHGTRHLRVATSIQIVHGGGRKGVLAGSARAVVVAGGGEADRRDGPAPPLWPSSREDCSAVLPAAFFDASAAPLASKSLSQAVTPKFLDLGFGMSW</sequence>
<feature type="compositionally biased region" description="Basic and acidic residues" evidence="1">
    <location>
        <begin position="57"/>
        <end position="66"/>
    </location>
</feature>
<organism evidence="2 3">
    <name type="scientific">Apiospora aurea</name>
    <dbReference type="NCBI Taxonomy" id="335848"/>
    <lineage>
        <taxon>Eukaryota</taxon>
        <taxon>Fungi</taxon>
        <taxon>Dikarya</taxon>
        <taxon>Ascomycota</taxon>
        <taxon>Pezizomycotina</taxon>
        <taxon>Sordariomycetes</taxon>
        <taxon>Xylariomycetidae</taxon>
        <taxon>Amphisphaeriales</taxon>
        <taxon>Apiosporaceae</taxon>
        <taxon>Apiospora</taxon>
    </lineage>
</organism>
<dbReference type="GeneID" id="92079787"/>
<proteinExistence type="predicted"/>
<reference evidence="2 3" key="1">
    <citation type="submission" date="2023-01" db="EMBL/GenBank/DDBJ databases">
        <title>Analysis of 21 Apiospora genomes using comparative genomics revels a genus with tremendous synthesis potential of carbohydrate active enzymes and secondary metabolites.</title>
        <authorList>
            <person name="Sorensen T."/>
        </authorList>
    </citation>
    <scope>NUCLEOTIDE SEQUENCE [LARGE SCALE GENOMIC DNA]</scope>
    <source>
        <strain evidence="2 3">CBS 24483</strain>
    </source>
</reference>
<feature type="compositionally biased region" description="Polar residues" evidence="1">
    <location>
        <begin position="11"/>
        <end position="22"/>
    </location>
</feature>
<keyword evidence="3" id="KW-1185">Reference proteome</keyword>
<dbReference type="RefSeq" id="XP_066696216.1">
    <property type="nucleotide sequence ID" value="XM_066846725.1"/>
</dbReference>
<accession>A0ABR1Q2I5</accession>
<evidence type="ECO:0000313" key="2">
    <source>
        <dbReference type="EMBL" id="KAK7946182.1"/>
    </source>
</evidence>
<evidence type="ECO:0000256" key="1">
    <source>
        <dbReference type="SAM" id="MobiDB-lite"/>
    </source>
</evidence>
<name>A0ABR1Q2I5_9PEZI</name>
<protein>
    <submittedName>
        <fullName evidence="2">Uncharacterized protein</fullName>
    </submittedName>
</protein>